<keyword evidence="9" id="KW-0282">Flagellum</keyword>
<dbReference type="OrthoDB" id="9812018at2"/>
<protein>
    <recommendedName>
        <fullName evidence="5">Flagellar hook-associated protein 2</fullName>
        <shortName evidence="5">HAP2</shortName>
    </recommendedName>
    <alternativeName>
        <fullName evidence="5">Flagellar cap protein</fullName>
    </alternativeName>
</protein>
<reference evidence="9 10" key="1">
    <citation type="submission" date="2016-10" db="EMBL/GenBank/DDBJ databases">
        <authorList>
            <person name="de Groot N.N."/>
        </authorList>
    </citation>
    <scope>NUCLEOTIDE SEQUENCE [LARGE SCALE GENOMIC DNA]</scope>
    <source>
        <strain evidence="9 10">CGMCC 1.9157</strain>
    </source>
</reference>
<gene>
    <name evidence="9" type="ORF">SAMN04488056_102205</name>
</gene>
<keyword evidence="3 5" id="KW-0175">Coiled coil</keyword>
<dbReference type="AlphaFoldDB" id="A0A1I5CED7"/>
<dbReference type="PANTHER" id="PTHR30288">
    <property type="entry name" value="FLAGELLAR CAP/ASSEMBLY PROTEIN FLID"/>
    <property type="match status" value="1"/>
</dbReference>
<dbReference type="GO" id="GO:0071973">
    <property type="term" value="P:bacterial-type flagellum-dependent cell motility"/>
    <property type="evidence" value="ECO:0007669"/>
    <property type="project" value="TreeGrafter"/>
</dbReference>
<evidence type="ECO:0000256" key="1">
    <source>
        <dbReference type="ARBA" id="ARBA00009764"/>
    </source>
</evidence>
<sequence length="585" mass="62715">MTSVSSTDTGAATTTTTNTTTTSSSSSSSAHTANVSSDSDIDWDALIEAAVLQKQLPADRISNKITENEAKIESYNTMQDLLGDMLDSVETITGVSESLTEQDDIFSSREAYLTGIGGADAENSLVVTAEAGVAIQTYELTIDQLATSQKVASASQSSGYDELGYTGTISLSMEGAAIPVNKDGDEDPTLLQVEVDDTMSLVEIADEINTRTDYTGVTATVVAVNENDFRLVLTGETGTDIVMTSVEGDDIGQSLGLTDGSGAYVDELQSSQIAKFNVDGVEISRKSNTVDDVIDGVTFSLYQTTDVGESIAVEIGQSLSSIKDAVVSLADSYNAYREWAITQQAIDASGSVSDDATLFGDNMLRNINTEIARGLSKVIDSEGMALLGLSYDENNYLELDESELNDALLNDIDQIEDVLNFQYETSNSDLAVLRRNANMPSELTLDFTVDEEGALVGVLADGEAGLFEVDGTRIVGVEGTDYEGITFVYTGDENATISFSTSAGMAEQLFQSLNKYTDEDDGLLTEKIASLEEQNEDYEAEYDDYMSIVDAYEMRLTELYSSYQAAIEEAQSSLDYLEAILNSGD</sequence>
<comment type="subcellular location">
    <subcellularLocation>
        <location evidence="5">Secreted</location>
    </subcellularLocation>
    <subcellularLocation>
        <location evidence="5">Bacterial flagellum</location>
    </subcellularLocation>
</comment>
<dbReference type="RefSeq" id="WP_090069418.1">
    <property type="nucleotide sequence ID" value="NZ_FOVR01000002.1"/>
</dbReference>
<evidence type="ECO:0000259" key="8">
    <source>
        <dbReference type="Pfam" id="PF07195"/>
    </source>
</evidence>
<comment type="similarity">
    <text evidence="1 5">Belongs to the FliD family.</text>
</comment>
<feature type="domain" description="Flagellar hook-associated protein 2 C-terminal" evidence="8">
    <location>
        <begin position="273"/>
        <end position="571"/>
    </location>
</feature>
<feature type="region of interest" description="Disordered" evidence="6">
    <location>
        <begin position="1"/>
        <end position="36"/>
    </location>
</feature>
<keyword evidence="4 5" id="KW-0975">Bacterial flagellum</keyword>
<proteinExistence type="inferred from homology"/>
<evidence type="ECO:0000256" key="5">
    <source>
        <dbReference type="RuleBase" id="RU362066"/>
    </source>
</evidence>
<organism evidence="9 10">
    <name type="scientific">Cohaesibacter marisflavi</name>
    <dbReference type="NCBI Taxonomy" id="655353"/>
    <lineage>
        <taxon>Bacteria</taxon>
        <taxon>Pseudomonadati</taxon>
        <taxon>Pseudomonadota</taxon>
        <taxon>Alphaproteobacteria</taxon>
        <taxon>Hyphomicrobiales</taxon>
        <taxon>Cohaesibacteraceae</taxon>
    </lineage>
</organism>
<dbReference type="GO" id="GO:0009421">
    <property type="term" value="C:bacterial-type flagellum filament cap"/>
    <property type="evidence" value="ECO:0007669"/>
    <property type="project" value="InterPro"/>
</dbReference>
<dbReference type="InterPro" id="IPR010810">
    <property type="entry name" value="Flagellin_hook_IN_motif"/>
</dbReference>
<keyword evidence="10" id="KW-1185">Reference proteome</keyword>
<evidence type="ECO:0000313" key="9">
    <source>
        <dbReference type="EMBL" id="SFN85254.1"/>
    </source>
</evidence>
<dbReference type="GO" id="GO:0005576">
    <property type="term" value="C:extracellular region"/>
    <property type="evidence" value="ECO:0007669"/>
    <property type="project" value="UniProtKB-SubCell"/>
</dbReference>
<dbReference type="GO" id="GO:0009424">
    <property type="term" value="C:bacterial-type flagellum hook"/>
    <property type="evidence" value="ECO:0007669"/>
    <property type="project" value="UniProtKB-UniRule"/>
</dbReference>
<evidence type="ECO:0000259" key="7">
    <source>
        <dbReference type="Pfam" id="PF02465"/>
    </source>
</evidence>
<dbReference type="PANTHER" id="PTHR30288:SF0">
    <property type="entry name" value="FLAGELLAR HOOK-ASSOCIATED PROTEIN 2"/>
    <property type="match status" value="1"/>
</dbReference>
<dbReference type="Pfam" id="PF07195">
    <property type="entry name" value="FliD_C"/>
    <property type="match status" value="1"/>
</dbReference>
<dbReference type="EMBL" id="FOVR01000002">
    <property type="protein sequence ID" value="SFN85254.1"/>
    <property type="molecule type" value="Genomic_DNA"/>
</dbReference>
<accession>A0A1I5CED7</accession>
<dbReference type="Pfam" id="PF07196">
    <property type="entry name" value="Flagellin_IN"/>
    <property type="match status" value="1"/>
</dbReference>
<dbReference type="STRING" id="655353.SAMN04488056_102205"/>
<comment type="function">
    <text evidence="5">Required for morphogenesis and for the elongation of the flagellar filament by facilitating polymerization of the flagellin monomers at the tip of growing filament. Forms a capping structure, which prevents flagellin subunits (transported through the central channel of the flagellum) from leaking out without polymerization at the distal end.</text>
</comment>
<feature type="coiled-coil region" evidence="5">
    <location>
        <begin position="521"/>
        <end position="555"/>
    </location>
</feature>
<evidence type="ECO:0000256" key="3">
    <source>
        <dbReference type="ARBA" id="ARBA00023054"/>
    </source>
</evidence>
<evidence type="ECO:0000256" key="6">
    <source>
        <dbReference type="SAM" id="MobiDB-lite"/>
    </source>
</evidence>
<evidence type="ECO:0000256" key="4">
    <source>
        <dbReference type="ARBA" id="ARBA00023143"/>
    </source>
</evidence>
<keyword evidence="9" id="KW-0966">Cell projection</keyword>
<dbReference type="InterPro" id="IPR003481">
    <property type="entry name" value="FliD_N"/>
</dbReference>
<dbReference type="Proteomes" id="UP000199236">
    <property type="component" value="Unassembled WGS sequence"/>
</dbReference>
<feature type="domain" description="Flagellar hook-associated protein 2 N-terminal" evidence="7">
    <location>
        <begin position="39"/>
        <end position="149"/>
    </location>
</feature>
<evidence type="ECO:0000313" key="10">
    <source>
        <dbReference type="Proteomes" id="UP000199236"/>
    </source>
</evidence>
<evidence type="ECO:0000256" key="2">
    <source>
        <dbReference type="ARBA" id="ARBA00011255"/>
    </source>
</evidence>
<dbReference type="Pfam" id="PF02465">
    <property type="entry name" value="FliD_N"/>
    <property type="match status" value="1"/>
</dbReference>
<dbReference type="GO" id="GO:0007155">
    <property type="term" value="P:cell adhesion"/>
    <property type="evidence" value="ECO:0007669"/>
    <property type="project" value="InterPro"/>
</dbReference>
<dbReference type="InterPro" id="IPR010809">
    <property type="entry name" value="FliD_C"/>
</dbReference>
<comment type="subunit">
    <text evidence="2 5">Homopentamer.</text>
</comment>
<name>A0A1I5CED7_9HYPH</name>
<keyword evidence="9" id="KW-0969">Cilium</keyword>
<keyword evidence="5" id="KW-0964">Secreted</keyword>
<dbReference type="InterPro" id="IPR040026">
    <property type="entry name" value="FliD"/>
</dbReference>